<dbReference type="Proteomes" id="UP001500552">
    <property type="component" value="Unassembled WGS sequence"/>
</dbReference>
<dbReference type="Pfam" id="PF07690">
    <property type="entry name" value="MFS_1"/>
    <property type="match status" value="1"/>
</dbReference>
<dbReference type="PANTHER" id="PTHR42910:SF1">
    <property type="entry name" value="MAJOR FACILITATOR SUPERFAMILY (MFS) PROFILE DOMAIN-CONTAINING PROTEIN"/>
    <property type="match status" value="1"/>
</dbReference>
<feature type="transmembrane region" description="Helical" evidence="4">
    <location>
        <begin position="16"/>
        <end position="34"/>
    </location>
</feature>
<feature type="transmembrane region" description="Helical" evidence="4">
    <location>
        <begin position="140"/>
        <end position="158"/>
    </location>
</feature>
<dbReference type="PROSITE" id="PS50850">
    <property type="entry name" value="MFS"/>
    <property type="match status" value="1"/>
</dbReference>
<keyword evidence="1 4" id="KW-0812">Transmembrane</keyword>
<evidence type="ECO:0000313" key="6">
    <source>
        <dbReference type="EMBL" id="GAA4435842.1"/>
    </source>
</evidence>
<keyword evidence="3 4" id="KW-0472">Membrane</keyword>
<evidence type="ECO:0000256" key="2">
    <source>
        <dbReference type="ARBA" id="ARBA00022989"/>
    </source>
</evidence>
<evidence type="ECO:0000256" key="3">
    <source>
        <dbReference type="ARBA" id="ARBA00023136"/>
    </source>
</evidence>
<protein>
    <submittedName>
        <fullName evidence="6">MFS transporter</fullName>
    </submittedName>
</protein>
<accession>A0ABP8LUU4</accession>
<reference evidence="7" key="1">
    <citation type="journal article" date="2019" name="Int. J. Syst. Evol. Microbiol.">
        <title>The Global Catalogue of Microorganisms (GCM) 10K type strain sequencing project: providing services to taxonomists for standard genome sequencing and annotation.</title>
        <authorList>
            <consortium name="The Broad Institute Genomics Platform"/>
            <consortium name="The Broad Institute Genome Sequencing Center for Infectious Disease"/>
            <person name="Wu L."/>
            <person name="Ma J."/>
        </authorList>
    </citation>
    <scope>NUCLEOTIDE SEQUENCE [LARGE SCALE GENOMIC DNA]</scope>
    <source>
        <strain evidence="7">JCM 17926</strain>
    </source>
</reference>
<dbReference type="Gene3D" id="1.20.1250.20">
    <property type="entry name" value="MFS general substrate transporter like domains"/>
    <property type="match status" value="1"/>
</dbReference>
<keyword evidence="2 4" id="KW-1133">Transmembrane helix</keyword>
<keyword evidence="7" id="KW-1185">Reference proteome</keyword>
<feature type="transmembrane region" description="Helical" evidence="4">
    <location>
        <begin position="374"/>
        <end position="392"/>
    </location>
</feature>
<dbReference type="SUPFAM" id="SSF103473">
    <property type="entry name" value="MFS general substrate transporter"/>
    <property type="match status" value="1"/>
</dbReference>
<evidence type="ECO:0000256" key="1">
    <source>
        <dbReference type="ARBA" id="ARBA00022692"/>
    </source>
</evidence>
<name>A0ABP8LUU4_9BACT</name>
<feature type="transmembrane region" description="Helical" evidence="4">
    <location>
        <begin position="347"/>
        <end position="368"/>
    </location>
</feature>
<dbReference type="RefSeq" id="WP_345159979.1">
    <property type="nucleotide sequence ID" value="NZ_BAABHC010000016.1"/>
</dbReference>
<dbReference type="PANTHER" id="PTHR42910">
    <property type="entry name" value="TRANSPORTER SCO4007-RELATED"/>
    <property type="match status" value="1"/>
</dbReference>
<dbReference type="InterPro" id="IPR036259">
    <property type="entry name" value="MFS_trans_sf"/>
</dbReference>
<feature type="transmembrane region" description="Helical" evidence="4">
    <location>
        <begin position="221"/>
        <end position="242"/>
    </location>
</feature>
<dbReference type="InterPro" id="IPR011701">
    <property type="entry name" value="MFS"/>
</dbReference>
<dbReference type="InterPro" id="IPR020846">
    <property type="entry name" value="MFS_dom"/>
</dbReference>
<feature type="transmembrane region" description="Helical" evidence="4">
    <location>
        <begin position="106"/>
        <end position="128"/>
    </location>
</feature>
<evidence type="ECO:0000313" key="7">
    <source>
        <dbReference type="Proteomes" id="UP001500552"/>
    </source>
</evidence>
<dbReference type="EMBL" id="BAABHC010000016">
    <property type="protein sequence ID" value="GAA4435842.1"/>
    <property type="molecule type" value="Genomic_DNA"/>
</dbReference>
<organism evidence="6 7">
    <name type="scientific">Pontibacter saemangeumensis</name>
    <dbReference type="NCBI Taxonomy" id="1084525"/>
    <lineage>
        <taxon>Bacteria</taxon>
        <taxon>Pseudomonadati</taxon>
        <taxon>Bacteroidota</taxon>
        <taxon>Cytophagia</taxon>
        <taxon>Cytophagales</taxon>
        <taxon>Hymenobacteraceae</taxon>
        <taxon>Pontibacter</taxon>
    </lineage>
</organism>
<feature type="transmembrane region" description="Helical" evidence="4">
    <location>
        <begin position="83"/>
        <end position="100"/>
    </location>
</feature>
<feature type="transmembrane region" description="Helical" evidence="4">
    <location>
        <begin position="248"/>
        <end position="271"/>
    </location>
</feature>
<gene>
    <name evidence="6" type="ORF">GCM10023188_28230</name>
</gene>
<evidence type="ECO:0000256" key="4">
    <source>
        <dbReference type="SAM" id="Phobius"/>
    </source>
</evidence>
<evidence type="ECO:0000259" key="5">
    <source>
        <dbReference type="PROSITE" id="PS50850"/>
    </source>
</evidence>
<feature type="domain" description="Major facilitator superfamily (MFS) profile" evidence="5">
    <location>
        <begin position="17"/>
        <end position="399"/>
    </location>
</feature>
<feature type="transmembrane region" description="Helical" evidence="4">
    <location>
        <begin position="170"/>
        <end position="190"/>
    </location>
</feature>
<dbReference type="CDD" id="cd17324">
    <property type="entry name" value="MFS_NepI_like"/>
    <property type="match status" value="1"/>
</dbReference>
<feature type="transmembrane region" description="Helical" evidence="4">
    <location>
        <begin position="54"/>
        <end position="71"/>
    </location>
</feature>
<sequence length="409" mass="44537">MQNPHNSAPEPELTRATLWLMTIGSGLVVANIYYNQPLLVEIAKTFNVTEAEAGNVAMLTQVGYAIGLLFIIPLGDMLRRKRLILFDFVLIILSLLLAAFSTNIYVLMAASLLVGATSVVPQLFLPMAAHLARPEARGKAVGTVMSGLLIGILCSRTLSGFVGAHLGWRAMFVIAAGLMLVLWVVLYYLLPEVNPHFKGNYRSLMKSLVHLFRTEPKLRLAAARGALSFACFGGFWTTLVFLLEGPPFYAGSDVAGAFGLVGAGGAVMASVMGRLSDRFDTRYMLMATISLLILAYLVFGFFSYSMLGLVVGVILLDVGLQASHIANQTLIFSLNPQARNRLNTVYMFIYFMGGAIGTFIASQAWHIWRWNGVVGVGLFFSSLALAVHVIFSRTGSQEPAERPKTVKQL</sequence>
<comment type="caution">
    <text evidence="6">The sequence shown here is derived from an EMBL/GenBank/DDBJ whole genome shotgun (WGS) entry which is preliminary data.</text>
</comment>
<proteinExistence type="predicted"/>